<evidence type="ECO:0000256" key="2">
    <source>
        <dbReference type="ARBA" id="ARBA00022679"/>
    </source>
</evidence>
<evidence type="ECO:0000313" key="4">
    <source>
        <dbReference type="EMBL" id="MFC0624591.1"/>
    </source>
</evidence>
<dbReference type="Gene3D" id="3.40.50.150">
    <property type="entry name" value="Vaccinia Virus protein VP39"/>
    <property type="match status" value="1"/>
</dbReference>
<dbReference type="PANTHER" id="PTHR43861:SF1">
    <property type="entry name" value="TRANS-ACONITATE 2-METHYLTRANSFERASE"/>
    <property type="match status" value="1"/>
</dbReference>
<proteinExistence type="predicted"/>
<dbReference type="PANTHER" id="PTHR43861">
    <property type="entry name" value="TRANS-ACONITATE 2-METHYLTRANSFERASE-RELATED"/>
    <property type="match status" value="1"/>
</dbReference>
<dbReference type="GO" id="GO:0032259">
    <property type="term" value="P:methylation"/>
    <property type="evidence" value="ECO:0007669"/>
    <property type="project" value="UniProtKB-KW"/>
</dbReference>
<dbReference type="InterPro" id="IPR041698">
    <property type="entry name" value="Methyltransf_25"/>
</dbReference>
<evidence type="ECO:0000259" key="3">
    <source>
        <dbReference type="Pfam" id="PF13649"/>
    </source>
</evidence>
<keyword evidence="1 4" id="KW-0489">Methyltransferase</keyword>
<name>A0ABV6QKS5_9ACTN</name>
<dbReference type="Pfam" id="PF13649">
    <property type="entry name" value="Methyltransf_25"/>
    <property type="match status" value="1"/>
</dbReference>
<organism evidence="4 5">
    <name type="scientific">Kribbella deserti</name>
    <dbReference type="NCBI Taxonomy" id="1926257"/>
    <lineage>
        <taxon>Bacteria</taxon>
        <taxon>Bacillati</taxon>
        <taxon>Actinomycetota</taxon>
        <taxon>Actinomycetes</taxon>
        <taxon>Propionibacteriales</taxon>
        <taxon>Kribbellaceae</taxon>
        <taxon>Kribbella</taxon>
    </lineage>
</organism>
<dbReference type="EMBL" id="JBHLTC010000012">
    <property type="protein sequence ID" value="MFC0624591.1"/>
    <property type="molecule type" value="Genomic_DNA"/>
</dbReference>
<protein>
    <submittedName>
        <fullName evidence="4">Class I SAM-dependent methyltransferase</fullName>
        <ecNumber evidence="4">2.1.-.-</ecNumber>
    </submittedName>
</protein>
<keyword evidence="5" id="KW-1185">Reference proteome</keyword>
<sequence length="209" mass="22557">MTDFLARTRESYDLMAASYAEQFDSELKGLAVDRALLAAFAELVPAGPVLEVGSGPGHTTAHLHELGLDVSGIDLSPRMVEIARTSHPQLRFEIGSMTAIDVPDASLAGLVSWYGLMHIPPAELPGVFAEFRRVVKPGGQIAIAVVAGDELVRRTEAFGQEVELDYHLREVDTLAAALNEAGLDAHTRVSRDPAGEQNYPRAYALVNRP</sequence>
<feature type="domain" description="Methyltransferase" evidence="3">
    <location>
        <begin position="49"/>
        <end position="139"/>
    </location>
</feature>
<evidence type="ECO:0000256" key="1">
    <source>
        <dbReference type="ARBA" id="ARBA00022603"/>
    </source>
</evidence>
<accession>A0ABV6QKS5</accession>
<comment type="caution">
    <text evidence="4">The sequence shown here is derived from an EMBL/GenBank/DDBJ whole genome shotgun (WGS) entry which is preliminary data.</text>
</comment>
<dbReference type="SUPFAM" id="SSF53335">
    <property type="entry name" value="S-adenosyl-L-methionine-dependent methyltransferases"/>
    <property type="match status" value="1"/>
</dbReference>
<gene>
    <name evidence="4" type="ORF">ACFFGN_11005</name>
</gene>
<dbReference type="EC" id="2.1.-.-" evidence="4"/>
<dbReference type="Proteomes" id="UP001589890">
    <property type="component" value="Unassembled WGS sequence"/>
</dbReference>
<dbReference type="CDD" id="cd02440">
    <property type="entry name" value="AdoMet_MTases"/>
    <property type="match status" value="1"/>
</dbReference>
<keyword evidence="2 4" id="KW-0808">Transferase</keyword>
<dbReference type="RefSeq" id="WP_380046122.1">
    <property type="nucleotide sequence ID" value="NZ_JBHLTC010000012.1"/>
</dbReference>
<dbReference type="GO" id="GO:0008168">
    <property type="term" value="F:methyltransferase activity"/>
    <property type="evidence" value="ECO:0007669"/>
    <property type="project" value="UniProtKB-KW"/>
</dbReference>
<dbReference type="InterPro" id="IPR029063">
    <property type="entry name" value="SAM-dependent_MTases_sf"/>
</dbReference>
<reference evidence="4 5" key="1">
    <citation type="submission" date="2024-09" db="EMBL/GenBank/DDBJ databases">
        <authorList>
            <person name="Sun Q."/>
            <person name="Mori K."/>
        </authorList>
    </citation>
    <scope>NUCLEOTIDE SEQUENCE [LARGE SCALE GENOMIC DNA]</scope>
    <source>
        <strain evidence="4 5">CGMCC 1.15906</strain>
    </source>
</reference>
<evidence type="ECO:0000313" key="5">
    <source>
        <dbReference type="Proteomes" id="UP001589890"/>
    </source>
</evidence>